<keyword evidence="2" id="KW-1185">Reference proteome</keyword>
<gene>
    <name evidence="1" type="ORF">AWR27_03785</name>
</gene>
<dbReference type="KEGG" id="smon:AWR27_03785"/>
<dbReference type="RefSeq" id="WP_077129976.1">
    <property type="nucleotide sequence ID" value="NZ_CP014263.1"/>
</dbReference>
<reference evidence="1 2" key="1">
    <citation type="submission" date="2016-01" db="EMBL/GenBank/DDBJ databases">
        <authorList>
            <person name="Oliw E.H."/>
        </authorList>
    </citation>
    <scope>NUCLEOTIDE SEQUENCE [LARGE SCALE GENOMIC DNA]</scope>
    <source>
        <strain evidence="1 2">DY10</strain>
    </source>
</reference>
<evidence type="ECO:0000313" key="2">
    <source>
        <dbReference type="Proteomes" id="UP000187941"/>
    </source>
</evidence>
<evidence type="ECO:0000313" key="1">
    <source>
        <dbReference type="EMBL" id="AQG78537.1"/>
    </source>
</evidence>
<dbReference type="EMBL" id="CP014263">
    <property type="protein sequence ID" value="AQG78537.1"/>
    <property type="molecule type" value="Genomic_DNA"/>
</dbReference>
<sequence length="265" mass="29718">MATYQNDYLSEFEQEFGTDTAFETETDSGSAFEINDEFELETDSKTSAEWSNPDNENWLNEFDSREQEYEDRLYAAFNNEYESSFEMEQEIDRVLHEMETEYFFNGLKKFAQRNLGKLKSIASRYLPKNTLQSLAQLAGGNLRGLLKSDLFKKGLSFAANAVAPGIGGAIAGQLLNRETDTAPVARQQARQAVQTAKTAYQHLAQNLGNLRPGDLNAQLNSLSRQALSVARSQGGSTWKGKRRRDIPVPAGATVVVRNDRVTIYF</sequence>
<organism evidence="1 2">
    <name type="scientific">Spirosoma montaniterrae</name>
    <dbReference type="NCBI Taxonomy" id="1178516"/>
    <lineage>
        <taxon>Bacteria</taxon>
        <taxon>Pseudomonadati</taxon>
        <taxon>Bacteroidota</taxon>
        <taxon>Cytophagia</taxon>
        <taxon>Cytophagales</taxon>
        <taxon>Cytophagaceae</taxon>
        <taxon>Spirosoma</taxon>
    </lineage>
</organism>
<dbReference type="STRING" id="1178516.AWR27_03785"/>
<dbReference type="AlphaFoldDB" id="A0A1P9WT44"/>
<dbReference type="Proteomes" id="UP000187941">
    <property type="component" value="Chromosome"/>
</dbReference>
<dbReference type="OrthoDB" id="9819355at2"/>
<name>A0A1P9WT44_9BACT</name>
<proteinExistence type="predicted"/>
<accession>A0A1P9WT44</accession>
<protein>
    <submittedName>
        <fullName evidence="1">Uncharacterized protein</fullName>
    </submittedName>
</protein>